<feature type="compositionally biased region" description="Low complexity" evidence="6">
    <location>
        <begin position="341"/>
        <end position="353"/>
    </location>
</feature>
<feature type="domain" description="Exonuclease" evidence="7">
    <location>
        <begin position="168"/>
        <end position="378"/>
    </location>
</feature>
<keyword evidence="4 8" id="KW-0378">Hydrolase</keyword>
<keyword evidence="9" id="KW-1185">Reference proteome</keyword>
<dbReference type="GO" id="GO:0003676">
    <property type="term" value="F:nucleic acid binding"/>
    <property type="evidence" value="ECO:0007669"/>
    <property type="project" value="InterPro"/>
</dbReference>
<dbReference type="GeneID" id="25737133"/>
<comment type="subcellular location">
    <subcellularLocation>
        <location evidence="1">Nucleus</location>
    </subcellularLocation>
</comment>
<evidence type="ECO:0000259" key="7">
    <source>
        <dbReference type="SMART" id="SM00479"/>
    </source>
</evidence>
<name>A0A0D2MTD8_9CHLO</name>
<feature type="region of interest" description="Disordered" evidence="6">
    <location>
        <begin position="301"/>
        <end position="353"/>
    </location>
</feature>
<protein>
    <submittedName>
        <fullName evidence="8">Small RNA degrading nuclease 1</fullName>
        <ecNumber evidence="8">3.1.-.-</ecNumber>
    </submittedName>
</protein>
<keyword evidence="5" id="KW-0539">Nucleus</keyword>
<dbReference type="EC" id="3.1.-.-" evidence="8"/>
<dbReference type="SMART" id="SM00479">
    <property type="entry name" value="EXOIII"/>
    <property type="match status" value="1"/>
</dbReference>
<feature type="compositionally biased region" description="Basic residues" evidence="6">
    <location>
        <begin position="505"/>
        <end position="516"/>
    </location>
</feature>
<dbReference type="InterPro" id="IPR013520">
    <property type="entry name" value="Ribonucl_H"/>
</dbReference>
<evidence type="ECO:0000256" key="3">
    <source>
        <dbReference type="ARBA" id="ARBA00022722"/>
    </source>
</evidence>
<dbReference type="RefSeq" id="XP_013902721.1">
    <property type="nucleotide sequence ID" value="XM_014047267.1"/>
</dbReference>
<keyword evidence="3" id="KW-0540">Nuclease</keyword>
<feature type="compositionally biased region" description="Gly residues" evidence="6">
    <location>
        <begin position="579"/>
        <end position="588"/>
    </location>
</feature>
<dbReference type="EMBL" id="KK100800">
    <property type="protein sequence ID" value="KIZ03702.1"/>
    <property type="molecule type" value="Genomic_DNA"/>
</dbReference>
<dbReference type="OrthoDB" id="16516at2759"/>
<dbReference type="SUPFAM" id="SSF53098">
    <property type="entry name" value="Ribonuclease H-like"/>
    <property type="match status" value="1"/>
</dbReference>
<dbReference type="Gene3D" id="3.30.420.10">
    <property type="entry name" value="Ribonuclease H-like superfamily/Ribonuclease H"/>
    <property type="match status" value="1"/>
</dbReference>
<evidence type="ECO:0000313" key="8">
    <source>
        <dbReference type="EMBL" id="KIZ03702.1"/>
    </source>
</evidence>
<gene>
    <name evidence="8" type="ORF">MNEG_4255</name>
</gene>
<comment type="similarity">
    <text evidence="2">Belongs to the REXO1/REXO3 family.</text>
</comment>
<accession>A0A0D2MTD8</accession>
<feature type="compositionally biased region" description="Low complexity" evidence="6">
    <location>
        <begin position="549"/>
        <end position="567"/>
    </location>
</feature>
<evidence type="ECO:0000256" key="6">
    <source>
        <dbReference type="SAM" id="MobiDB-lite"/>
    </source>
</evidence>
<evidence type="ECO:0000256" key="4">
    <source>
        <dbReference type="ARBA" id="ARBA00022801"/>
    </source>
</evidence>
<dbReference type="InterPro" id="IPR047021">
    <property type="entry name" value="REXO1/3/4-like"/>
</dbReference>
<organism evidence="8 9">
    <name type="scientific">Monoraphidium neglectum</name>
    <dbReference type="NCBI Taxonomy" id="145388"/>
    <lineage>
        <taxon>Eukaryota</taxon>
        <taxon>Viridiplantae</taxon>
        <taxon>Chlorophyta</taxon>
        <taxon>core chlorophytes</taxon>
        <taxon>Chlorophyceae</taxon>
        <taxon>CS clade</taxon>
        <taxon>Sphaeropleales</taxon>
        <taxon>Selenastraceae</taxon>
        <taxon>Monoraphidium</taxon>
    </lineage>
</organism>
<dbReference type="STRING" id="145388.A0A0D2MTD8"/>
<dbReference type="GO" id="GO:0005634">
    <property type="term" value="C:nucleus"/>
    <property type="evidence" value="ECO:0007669"/>
    <property type="project" value="UniProtKB-SubCell"/>
</dbReference>
<evidence type="ECO:0000256" key="2">
    <source>
        <dbReference type="ARBA" id="ARBA00006357"/>
    </source>
</evidence>
<evidence type="ECO:0000313" key="9">
    <source>
        <dbReference type="Proteomes" id="UP000054498"/>
    </source>
</evidence>
<dbReference type="KEGG" id="mng:MNEG_4255"/>
<reference evidence="8 9" key="1">
    <citation type="journal article" date="2013" name="BMC Genomics">
        <title>Reconstruction of the lipid metabolism for the microalga Monoraphidium neglectum from its genome sequence reveals characteristics suitable for biofuel production.</title>
        <authorList>
            <person name="Bogen C."/>
            <person name="Al-Dilaimi A."/>
            <person name="Albersmeier A."/>
            <person name="Wichmann J."/>
            <person name="Grundmann M."/>
            <person name="Rupp O."/>
            <person name="Lauersen K.J."/>
            <person name="Blifernez-Klassen O."/>
            <person name="Kalinowski J."/>
            <person name="Goesmann A."/>
            <person name="Mussgnug J.H."/>
            <person name="Kruse O."/>
        </authorList>
    </citation>
    <scope>NUCLEOTIDE SEQUENCE [LARGE SCALE GENOMIC DNA]</scope>
    <source>
        <strain evidence="8 9">SAG 48.87</strain>
    </source>
</reference>
<evidence type="ECO:0000256" key="5">
    <source>
        <dbReference type="ARBA" id="ARBA00023242"/>
    </source>
</evidence>
<dbReference type="PANTHER" id="PTHR12801:SF115">
    <property type="entry name" value="FI18136P1-RELATED"/>
    <property type="match status" value="1"/>
</dbReference>
<dbReference type="InterPro" id="IPR036397">
    <property type="entry name" value="RNaseH_sf"/>
</dbReference>
<dbReference type="PANTHER" id="PTHR12801">
    <property type="entry name" value="RNA EXONUCLEASE REXO1 / RECO3 FAMILY MEMBER-RELATED"/>
    <property type="match status" value="1"/>
</dbReference>
<evidence type="ECO:0000256" key="1">
    <source>
        <dbReference type="ARBA" id="ARBA00004123"/>
    </source>
</evidence>
<sequence>MAPTAVSWLKASDAAALADCVKHTQQAGLKGPGGQEWKAFVQALPAAQRHQDPSRHEKKQLLAFLSGVAAEPEQARQLKRYVKWRAAVQEEAAAARAGTGGAAEQQGEPAAAALSGDGRASSAAWRLVARTRAHPKFQRCYSFPSWEKGWIRTSRLRPDGAEAAAAPLLLGLDCEMCATSKSSNALLSLAVVDQSGAVLLRELVKPEGKVVDLRTAITGITKDDLTGVTARRSDAAARLAAMLGPDTILVGHSLSADLAALKLDHQPVIDTALLYSYKGLSQATPSLVHLAQQLLGRKLRAGNSGDGDDGGDGDGRQDGGGRSSGGAASRKRQHAEGGGTPADAAAAVAAAGEGVHDSREDAAAAMALVAHEMAKEAAGEATAPLDPPAVKAPKSDLVKLLVHSIPASLASPQLPIIHALGKAGAPPPAAVEAGSGPGQLLLVFSNAAVAEAAFSALPGPRGADSVGRPQKELQLAGGFRVRVRKMACHAGAAFGKDAPKDRGQPKTRKRKLKKRAGGGAAAEPAAAAGGGGAEGRSKRRRKGEGEGEGMAAASAAAADGEVTPGAETGKKRRRKKGGSDAGGGGGGTVQEVQGTAQAGEIPGGPLTHAE</sequence>
<proteinExistence type="inferred from homology"/>
<dbReference type="GO" id="GO:0004527">
    <property type="term" value="F:exonuclease activity"/>
    <property type="evidence" value="ECO:0007669"/>
    <property type="project" value="InterPro"/>
</dbReference>
<dbReference type="AlphaFoldDB" id="A0A0D2MTD8"/>
<dbReference type="Proteomes" id="UP000054498">
    <property type="component" value="Unassembled WGS sequence"/>
</dbReference>
<dbReference type="InterPro" id="IPR012337">
    <property type="entry name" value="RNaseH-like_sf"/>
</dbReference>
<feature type="region of interest" description="Disordered" evidence="6">
    <location>
        <begin position="492"/>
        <end position="610"/>
    </location>
</feature>